<dbReference type="Proteomes" id="UP001474120">
    <property type="component" value="Unassembled WGS sequence"/>
</dbReference>
<sequence>MANPSTFQVYNASAGSGKTFTLVKEYLKIILKNSDQRLYQHILAITFTNKAATEMKDRILENLLRFSIMNKEDEQHDMLLVLMAETGLDRSDLQYRSRERLQDILKNYASFHIKTIDSFTNKLIKSFAFDLGLTSDFEVELDTDSILKEAVDEVLSRIGVDMELTKLLVSFSKEKTLEDRSWDVSRDLFEISKLILNENHARELNKLAENDLSSFSALSVKLRKEQKVYLKSLEDIANEALNLLRDKGIDHTDFLRSQFPKFFLKMLKQPESLDFDKENSLSRNIEQRKFYAKNKPAAISLAIDGMADDLINLYHSAGRIFEKFKLNELILKNLVPLAVINSINQALEEIKTNNNIRLNAEFNQMISEHLINEPAAFIYEKLGERFKYFFIDEMQDTSVLQWQNLIPLIDNALSSEGAGLMLVGDAKQAIYRWRGGRAEQFINLSSDQNDYGTNPFQTSKLTKNLDTNYRSHSEIIGFNNRFFTHISQHFGNDDYRDLYSIGNAQKVNSKKGGYVSLQFIESQRNAQARDEIYPQLVHKTIVGLLDQFNPNEICILVRKKKEGVSIAKYLTNQGMDIVSSETLLIKNNAKVNFIIGLLQMLADDTNDDAKFTVLNFLYDHLGITSERHDFLANLIKRSSAEIFRELERYQLFYDALKFNEYSIYEGVEDIIRSFRLTKGSDAFIQFFMDFVFDYTQRKSQKSISFLAYWEEKKEKLNIVSSDDLQAVRIMTIHKSKGLEFPVVIFPYNLDLYYERDPKAWYSELKEEHFDDFQSILVDSSSGIKKTGTFGTSIFEEQRKEKELDSFNLLYVCLTRAIEQLYIISEIKKSNDRIGTSAQLFMDFLSEEERLKENCLQYEYGNKKRNATKKDSKGLAEIQQEFISSSWNDHQIHIVANSELLWDTERAEAILYGNLIHEMMARIKHEQDVEQVLEQFVNRGILPKEEIDIMRTLVLSIVEHPLLKPYFRPGQIIFNEREIFTDSGQVIIPDRLVINQQDVTVIDYKTGKPNENHRLQIDNYALVLEKLNYNVLDKILVYIDENIRVIKS</sequence>
<feature type="domain" description="UvrD-like helicase C-terminal" evidence="16">
    <location>
        <begin position="473"/>
        <end position="737"/>
    </location>
</feature>
<dbReference type="Gene3D" id="3.90.320.10">
    <property type="match status" value="1"/>
</dbReference>
<dbReference type="InterPro" id="IPR014016">
    <property type="entry name" value="UvrD-like_ATP-bd"/>
</dbReference>
<gene>
    <name evidence="17" type="ORF">AABB81_12135</name>
</gene>
<accession>A0ABU9L2I3</accession>
<comment type="catalytic activity">
    <reaction evidence="11">
        <text>Couples ATP hydrolysis with the unwinding of duplex DNA by translocating in the 3'-5' direction.</text>
        <dbReference type="EC" id="5.6.2.4"/>
    </reaction>
</comment>
<evidence type="ECO:0000256" key="12">
    <source>
        <dbReference type="ARBA" id="ARBA00034808"/>
    </source>
</evidence>
<dbReference type="PANTHER" id="PTHR11070">
    <property type="entry name" value="UVRD / RECB / PCRA DNA HELICASE FAMILY MEMBER"/>
    <property type="match status" value="1"/>
</dbReference>
<evidence type="ECO:0000256" key="6">
    <source>
        <dbReference type="ARBA" id="ARBA00022839"/>
    </source>
</evidence>
<reference evidence="17 18" key="1">
    <citation type="submission" date="2024-04" db="EMBL/GenBank/DDBJ databases">
        <title>whole genome sequencing of Lutimonas vermicola strain IMCC1616.</title>
        <authorList>
            <person name="Bae S.S."/>
        </authorList>
    </citation>
    <scope>NUCLEOTIDE SEQUENCE [LARGE SCALE GENOMIC DNA]</scope>
    <source>
        <strain evidence="17 18">IMCC1616</strain>
    </source>
</reference>
<organism evidence="17 18">
    <name type="scientific">Lutimonas vermicola</name>
    <dbReference type="NCBI Taxonomy" id="414288"/>
    <lineage>
        <taxon>Bacteria</taxon>
        <taxon>Pseudomonadati</taxon>
        <taxon>Bacteroidota</taxon>
        <taxon>Flavobacteriia</taxon>
        <taxon>Flavobacteriales</taxon>
        <taxon>Flavobacteriaceae</taxon>
        <taxon>Lutimonas</taxon>
    </lineage>
</organism>
<keyword evidence="3" id="KW-0227">DNA damage</keyword>
<keyword evidence="5 14" id="KW-0347">Helicase</keyword>
<evidence type="ECO:0000259" key="16">
    <source>
        <dbReference type="PROSITE" id="PS51217"/>
    </source>
</evidence>
<name>A0ABU9L2I3_9FLAO</name>
<keyword evidence="2 14" id="KW-0547">Nucleotide-binding</keyword>
<dbReference type="PANTHER" id="PTHR11070:SF67">
    <property type="entry name" value="DNA 3'-5' HELICASE"/>
    <property type="match status" value="1"/>
</dbReference>
<keyword evidence="10" id="KW-0413">Isomerase</keyword>
<dbReference type="InterPro" id="IPR011604">
    <property type="entry name" value="PDDEXK-like_dom_sf"/>
</dbReference>
<evidence type="ECO:0000256" key="5">
    <source>
        <dbReference type="ARBA" id="ARBA00022806"/>
    </source>
</evidence>
<evidence type="ECO:0000256" key="10">
    <source>
        <dbReference type="ARBA" id="ARBA00023235"/>
    </source>
</evidence>
<dbReference type="Gene3D" id="1.10.3170.10">
    <property type="entry name" value="Recbcd, chain B, domain 2"/>
    <property type="match status" value="1"/>
</dbReference>
<proteinExistence type="predicted"/>
<keyword evidence="9" id="KW-0234">DNA repair</keyword>
<dbReference type="Pfam" id="PF00580">
    <property type="entry name" value="UvrD-helicase"/>
    <property type="match status" value="1"/>
</dbReference>
<dbReference type="InterPro" id="IPR011335">
    <property type="entry name" value="Restrct_endonuc-II-like"/>
</dbReference>
<feature type="domain" description="UvrD-like helicase ATP-binding" evidence="15">
    <location>
        <begin position="1"/>
        <end position="472"/>
    </location>
</feature>
<dbReference type="InterPro" id="IPR027417">
    <property type="entry name" value="P-loop_NTPase"/>
</dbReference>
<evidence type="ECO:0000313" key="17">
    <source>
        <dbReference type="EMBL" id="MEL4456649.1"/>
    </source>
</evidence>
<dbReference type="Pfam" id="PF13361">
    <property type="entry name" value="UvrD_C"/>
    <property type="match status" value="2"/>
</dbReference>
<keyword evidence="1" id="KW-0540">Nuclease</keyword>
<evidence type="ECO:0000256" key="11">
    <source>
        <dbReference type="ARBA" id="ARBA00034617"/>
    </source>
</evidence>
<evidence type="ECO:0000256" key="3">
    <source>
        <dbReference type="ARBA" id="ARBA00022763"/>
    </source>
</evidence>
<dbReference type="InterPro" id="IPR038726">
    <property type="entry name" value="PDDEXK_AddAB-type"/>
</dbReference>
<dbReference type="PROSITE" id="PS51198">
    <property type="entry name" value="UVRD_HELICASE_ATP_BIND"/>
    <property type="match status" value="1"/>
</dbReference>
<evidence type="ECO:0000256" key="8">
    <source>
        <dbReference type="ARBA" id="ARBA00023125"/>
    </source>
</evidence>
<evidence type="ECO:0000256" key="9">
    <source>
        <dbReference type="ARBA" id="ARBA00023204"/>
    </source>
</evidence>
<dbReference type="PROSITE" id="PS51217">
    <property type="entry name" value="UVRD_HELICASE_CTER"/>
    <property type="match status" value="1"/>
</dbReference>
<evidence type="ECO:0000259" key="15">
    <source>
        <dbReference type="PROSITE" id="PS51198"/>
    </source>
</evidence>
<evidence type="ECO:0000313" key="18">
    <source>
        <dbReference type="Proteomes" id="UP001474120"/>
    </source>
</evidence>
<keyword evidence="7 14" id="KW-0067">ATP-binding</keyword>
<evidence type="ECO:0000256" key="7">
    <source>
        <dbReference type="ARBA" id="ARBA00022840"/>
    </source>
</evidence>
<keyword evidence="8" id="KW-0238">DNA-binding</keyword>
<evidence type="ECO:0000256" key="4">
    <source>
        <dbReference type="ARBA" id="ARBA00022801"/>
    </source>
</evidence>
<comment type="catalytic activity">
    <reaction evidence="13">
        <text>ATP + H2O = ADP + phosphate + H(+)</text>
        <dbReference type="Rhea" id="RHEA:13065"/>
        <dbReference type="ChEBI" id="CHEBI:15377"/>
        <dbReference type="ChEBI" id="CHEBI:15378"/>
        <dbReference type="ChEBI" id="CHEBI:30616"/>
        <dbReference type="ChEBI" id="CHEBI:43474"/>
        <dbReference type="ChEBI" id="CHEBI:456216"/>
        <dbReference type="EC" id="5.6.2.4"/>
    </reaction>
</comment>
<dbReference type="RefSeq" id="WP_342160817.1">
    <property type="nucleotide sequence ID" value="NZ_JBCDNA010000003.1"/>
</dbReference>
<dbReference type="InterPro" id="IPR000212">
    <property type="entry name" value="DNA_helicase_UvrD/REP"/>
</dbReference>
<dbReference type="SUPFAM" id="SSF52540">
    <property type="entry name" value="P-loop containing nucleoside triphosphate hydrolases"/>
    <property type="match status" value="1"/>
</dbReference>
<comment type="caution">
    <text evidence="17">The sequence shown here is derived from an EMBL/GenBank/DDBJ whole genome shotgun (WGS) entry which is preliminary data.</text>
</comment>
<evidence type="ECO:0000256" key="2">
    <source>
        <dbReference type="ARBA" id="ARBA00022741"/>
    </source>
</evidence>
<dbReference type="InterPro" id="IPR014017">
    <property type="entry name" value="DNA_helicase_UvrD-like_C"/>
</dbReference>
<evidence type="ECO:0000256" key="1">
    <source>
        <dbReference type="ARBA" id="ARBA00022722"/>
    </source>
</evidence>
<protein>
    <recommendedName>
        <fullName evidence="12">DNA 3'-5' helicase</fullName>
        <ecNumber evidence="12">5.6.2.4</ecNumber>
    </recommendedName>
</protein>
<keyword evidence="6" id="KW-0269">Exonuclease</keyword>
<keyword evidence="4 14" id="KW-0378">Hydrolase</keyword>
<dbReference type="SUPFAM" id="SSF52980">
    <property type="entry name" value="Restriction endonuclease-like"/>
    <property type="match status" value="1"/>
</dbReference>
<dbReference type="Pfam" id="PF12705">
    <property type="entry name" value="PDDEXK_1"/>
    <property type="match status" value="1"/>
</dbReference>
<keyword evidence="18" id="KW-1185">Reference proteome</keyword>
<evidence type="ECO:0000256" key="13">
    <source>
        <dbReference type="ARBA" id="ARBA00048988"/>
    </source>
</evidence>
<dbReference type="EC" id="5.6.2.4" evidence="12"/>
<dbReference type="EMBL" id="JBCDNA010000003">
    <property type="protein sequence ID" value="MEL4456649.1"/>
    <property type="molecule type" value="Genomic_DNA"/>
</dbReference>
<dbReference type="Gene3D" id="3.40.50.300">
    <property type="entry name" value="P-loop containing nucleotide triphosphate hydrolases"/>
    <property type="match status" value="3"/>
</dbReference>
<feature type="binding site" evidence="14">
    <location>
        <begin position="12"/>
        <end position="19"/>
    </location>
    <ligand>
        <name>ATP</name>
        <dbReference type="ChEBI" id="CHEBI:30616"/>
    </ligand>
</feature>
<evidence type="ECO:0000256" key="14">
    <source>
        <dbReference type="PROSITE-ProRule" id="PRU00560"/>
    </source>
</evidence>